<feature type="compositionally biased region" description="Basic and acidic residues" evidence="1">
    <location>
        <begin position="150"/>
        <end position="182"/>
    </location>
</feature>
<accession>A0A2N9EH72</accession>
<evidence type="ECO:0000313" key="2">
    <source>
        <dbReference type="EMBL" id="SPC74113.1"/>
    </source>
</evidence>
<gene>
    <name evidence="2" type="ORF">FSB_LOCUS1995</name>
</gene>
<sequence>MTPQEANVLLTCKSKAVRDFTIGALAGASLAWGATWRLGKFSRFNLAGGAGAFFGLWRFGKSLDSCVDHVLAIDGSRMQKELANIIVTKYRDDPWRMRHISKHFYSEEVFDDSTSDQPQLRWRYRNFYSENVSHGQRTNESGSPGNSEYNSHEESHDDSHTDFHNKEHSDSHNDSDSRRTNFESKQVPRNPGIDVMADPFDCVFGNLATKDETHLSNTSSTPPRTHTRGHKRSHRRRRMHHHNVPSNSQHV</sequence>
<feature type="compositionally biased region" description="Polar residues" evidence="1">
    <location>
        <begin position="133"/>
        <end position="149"/>
    </location>
</feature>
<evidence type="ECO:0000256" key="1">
    <source>
        <dbReference type="SAM" id="MobiDB-lite"/>
    </source>
</evidence>
<feature type="region of interest" description="Disordered" evidence="1">
    <location>
        <begin position="133"/>
        <end position="194"/>
    </location>
</feature>
<dbReference type="EMBL" id="OIVN01000091">
    <property type="protein sequence ID" value="SPC74113.1"/>
    <property type="molecule type" value="Genomic_DNA"/>
</dbReference>
<feature type="compositionally biased region" description="Basic residues" evidence="1">
    <location>
        <begin position="225"/>
        <end position="243"/>
    </location>
</feature>
<organism evidence="2">
    <name type="scientific">Fagus sylvatica</name>
    <name type="common">Beechnut</name>
    <dbReference type="NCBI Taxonomy" id="28930"/>
    <lineage>
        <taxon>Eukaryota</taxon>
        <taxon>Viridiplantae</taxon>
        <taxon>Streptophyta</taxon>
        <taxon>Embryophyta</taxon>
        <taxon>Tracheophyta</taxon>
        <taxon>Spermatophyta</taxon>
        <taxon>Magnoliopsida</taxon>
        <taxon>eudicotyledons</taxon>
        <taxon>Gunneridae</taxon>
        <taxon>Pentapetalae</taxon>
        <taxon>rosids</taxon>
        <taxon>fabids</taxon>
        <taxon>Fagales</taxon>
        <taxon>Fagaceae</taxon>
        <taxon>Fagus</taxon>
    </lineage>
</organism>
<feature type="region of interest" description="Disordered" evidence="1">
    <location>
        <begin position="213"/>
        <end position="251"/>
    </location>
</feature>
<dbReference type="AlphaFoldDB" id="A0A2N9EH72"/>
<dbReference type="PANTHER" id="PTHR35986:SF1">
    <property type="entry name" value="OS10G0430800 PROTEIN"/>
    <property type="match status" value="1"/>
</dbReference>
<proteinExistence type="predicted"/>
<dbReference type="PANTHER" id="PTHR35986">
    <property type="entry name" value="EXPRESSED PROTEIN"/>
    <property type="match status" value="1"/>
</dbReference>
<protein>
    <submittedName>
        <fullName evidence="2">Uncharacterized protein</fullName>
    </submittedName>
</protein>
<name>A0A2N9EH72_FAGSY</name>
<reference evidence="2" key="1">
    <citation type="submission" date="2018-02" db="EMBL/GenBank/DDBJ databases">
        <authorList>
            <person name="Cohen D.B."/>
            <person name="Kent A.D."/>
        </authorList>
    </citation>
    <scope>NUCLEOTIDE SEQUENCE</scope>
</reference>